<organism evidence="2 3">
    <name type="scientific">Zea mays</name>
    <name type="common">Maize</name>
    <dbReference type="NCBI Taxonomy" id="4577"/>
    <lineage>
        <taxon>Eukaryota</taxon>
        <taxon>Viridiplantae</taxon>
        <taxon>Streptophyta</taxon>
        <taxon>Embryophyta</taxon>
        <taxon>Tracheophyta</taxon>
        <taxon>Spermatophyta</taxon>
        <taxon>Magnoliopsida</taxon>
        <taxon>Liliopsida</taxon>
        <taxon>Poales</taxon>
        <taxon>Poaceae</taxon>
        <taxon>PACMAD clade</taxon>
        <taxon>Panicoideae</taxon>
        <taxon>Andropogonodae</taxon>
        <taxon>Andropogoneae</taxon>
        <taxon>Tripsacinae</taxon>
        <taxon>Zea</taxon>
    </lineage>
</organism>
<gene>
    <name evidence="2" type="ORF">Zm00014a_020557</name>
</gene>
<dbReference type="AlphaFoldDB" id="A0A3L6DMM7"/>
<keyword evidence="1" id="KW-1133">Transmembrane helix</keyword>
<feature type="transmembrane region" description="Helical" evidence="1">
    <location>
        <begin position="12"/>
        <end position="31"/>
    </location>
</feature>
<comment type="caution">
    <text evidence="2">The sequence shown here is derived from an EMBL/GenBank/DDBJ whole genome shotgun (WGS) entry which is preliminary data.</text>
</comment>
<proteinExistence type="predicted"/>
<evidence type="ECO:0000256" key="1">
    <source>
        <dbReference type="SAM" id="Phobius"/>
    </source>
</evidence>
<reference evidence="2 3" key="1">
    <citation type="journal article" date="2018" name="Nat. Genet.">
        <title>Extensive intraspecific gene order and gene structural variations between Mo17 and other maize genomes.</title>
        <authorList>
            <person name="Sun S."/>
            <person name="Zhou Y."/>
            <person name="Chen J."/>
            <person name="Shi J."/>
            <person name="Zhao H."/>
            <person name="Zhao H."/>
            <person name="Song W."/>
            <person name="Zhang M."/>
            <person name="Cui Y."/>
            <person name="Dong X."/>
            <person name="Liu H."/>
            <person name="Ma X."/>
            <person name="Jiao Y."/>
            <person name="Wang B."/>
            <person name="Wei X."/>
            <person name="Stein J.C."/>
            <person name="Glaubitz J.C."/>
            <person name="Lu F."/>
            <person name="Yu G."/>
            <person name="Liang C."/>
            <person name="Fengler K."/>
            <person name="Li B."/>
            <person name="Rafalski A."/>
            <person name="Schnable P.S."/>
            <person name="Ware D.H."/>
            <person name="Buckler E.S."/>
            <person name="Lai J."/>
        </authorList>
    </citation>
    <scope>NUCLEOTIDE SEQUENCE [LARGE SCALE GENOMIC DNA]</scope>
    <source>
        <strain evidence="3">cv. Missouri 17</strain>
        <tissue evidence="2">Seedling</tissue>
    </source>
</reference>
<sequence>MSGSCLSDYLQQITILLSISFSICYSVNSVIHGIK</sequence>
<accession>A0A3L6DMM7</accession>
<protein>
    <submittedName>
        <fullName evidence="2">Uncharacterized protein</fullName>
    </submittedName>
</protein>
<evidence type="ECO:0000313" key="2">
    <source>
        <dbReference type="EMBL" id="PWZ08781.1"/>
    </source>
</evidence>
<keyword evidence="1" id="KW-0812">Transmembrane</keyword>
<dbReference type="EMBL" id="NCVQ01000009">
    <property type="protein sequence ID" value="PWZ08781.1"/>
    <property type="molecule type" value="Genomic_DNA"/>
</dbReference>
<name>A0A3L6DMM7_MAIZE</name>
<evidence type="ECO:0000313" key="3">
    <source>
        <dbReference type="Proteomes" id="UP000251960"/>
    </source>
</evidence>
<keyword evidence="1" id="KW-0472">Membrane</keyword>
<dbReference type="Proteomes" id="UP000251960">
    <property type="component" value="Chromosome 8"/>
</dbReference>